<feature type="binding site" evidence="6">
    <location>
        <position position="154"/>
    </location>
    <ligand>
        <name>[4Fe-4S] cluster</name>
        <dbReference type="ChEBI" id="CHEBI:49883"/>
        <label>3</label>
    </ligand>
</feature>
<dbReference type="Proteomes" id="UP001203338">
    <property type="component" value="Unassembled WGS sequence"/>
</dbReference>
<evidence type="ECO:0000256" key="5">
    <source>
        <dbReference type="ARBA" id="ARBA00023014"/>
    </source>
</evidence>
<feature type="binding site" evidence="6">
    <location>
        <position position="48"/>
    </location>
    <ligand>
        <name>[4Fe-4S] cluster</name>
        <dbReference type="ChEBI" id="CHEBI:49883"/>
        <label>1</label>
    </ligand>
</feature>
<feature type="binding site" evidence="6">
    <location>
        <position position="73"/>
    </location>
    <ligand>
        <name>[4Fe-4S] cluster</name>
        <dbReference type="ChEBI" id="CHEBI:49883"/>
        <label>2</label>
    </ligand>
</feature>
<comment type="similarity">
    <text evidence="6">Belongs to the NapF family.</text>
</comment>
<dbReference type="InterPro" id="IPR017896">
    <property type="entry name" value="4Fe4S_Fe-S-bd"/>
</dbReference>
<keyword evidence="1 6" id="KW-0004">4Fe-4S</keyword>
<feature type="binding site" evidence="6">
    <location>
        <position position="147"/>
    </location>
    <ligand>
        <name>[4Fe-4S] cluster</name>
        <dbReference type="ChEBI" id="CHEBI:49883"/>
        <label>3</label>
    </ligand>
</feature>
<keyword evidence="9" id="KW-1185">Reference proteome</keyword>
<proteinExistence type="inferred from homology"/>
<name>A0ABT0PC92_9GAMM</name>
<keyword evidence="4 6" id="KW-0408">Iron</keyword>
<comment type="function">
    <text evidence="6">Could be involved in the maturation of NapA, the catalytic subunit of the periplasmic nitrate reductase, before its export into the periplasm.</text>
</comment>
<comment type="cofactor">
    <cofactor evidence="6">
        <name>[4Fe-4S] cluster</name>
        <dbReference type="ChEBI" id="CHEBI:49883"/>
    </cofactor>
</comment>
<keyword evidence="6" id="KW-0963">Cytoplasm</keyword>
<feature type="binding site" evidence="6">
    <location>
        <position position="41"/>
    </location>
    <ligand>
        <name>[4Fe-4S] cluster</name>
        <dbReference type="ChEBI" id="CHEBI:49883"/>
        <label>1</label>
    </ligand>
</feature>
<keyword evidence="3 6" id="KW-0677">Repeat</keyword>
<gene>
    <name evidence="6 8" type="primary">napF</name>
    <name evidence="8" type="ORF">M3P05_02970</name>
</gene>
<organism evidence="8 9">
    <name type="scientific">Parendozoicomonas callyspongiae</name>
    <dbReference type="NCBI Taxonomy" id="2942213"/>
    <lineage>
        <taxon>Bacteria</taxon>
        <taxon>Pseudomonadati</taxon>
        <taxon>Pseudomonadota</taxon>
        <taxon>Gammaproteobacteria</taxon>
        <taxon>Oceanospirillales</taxon>
        <taxon>Endozoicomonadaceae</taxon>
        <taxon>Parendozoicomonas</taxon>
    </lineage>
</organism>
<dbReference type="PROSITE" id="PS51379">
    <property type="entry name" value="4FE4S_FER_2"/>
    <property type="match status" value="3"/>
</dbReference>
<dbReference type="NCBIfam" id="TIGR00402">
    <property type="entry name" value="napF"/>
    <property type="match status" value="1"/>
</dbReference>
<dbReference type="Gene3D" id="3.30.70.20">
    <property type="match status" value="2"/>
</dbReference>
<feature type="domain" description="4Fe-4S ferredoxin-type" evidence="7">
    <location>
        <begin position="135"/>
        <end position="164"/>
    </location>
</feature>
<dbReference type="InterPro" id="IPR004496">
    <property type="entry name" value="NapF"/>
</dbReference>
<evidence type="ECO:0000256" key="1">
    <source>
        <dbReference type="ARBA" id="ARBA00022485"/>
    </source>
</evidence>
<dbReference type="Pfam" id="PF00037">
    <property type="entry name" value="Fer4"/>
    <property type="match status" value="1"/>
</dbReference>
<feature type="binding site" evidence="6">
    <location>
        <position position="44"/>
    </location>
    <ligand>
        <name>[4Fe-4S] cluster</name>
        <dbReference type="ChEBI" id="CHEBI:49883"/>
        <label>1</label>
    </ligand>
</feature>
<dbReference type="RefSeq" id="WP_249697746.1">
    <property type="nucleotide sequence ID" value="NZ_JAMFLX010000003.1"/>
</dbReference>
<dbReference type="PANTHER" id="PTHR43724:SF1">
    <property type="entry name" value="PYRUVATE SYNTHASE SUBUNIT PORD"/>
    <property type="match status" value="1"/>
</dbReference>
<feature type="domain" description="4Fe-4S ferredoxin-type" evidence="7">
    <location>
        <begin position="27"/>
        <end position="58"/>
    </location>
</feature>
<comment type="subcellular location">
    <subcellularLocation>
        <location evidence="6">Cytoplasm</location>
    </subcellularLocation>
</comment>
<evidence type="ECO:0000256" key="2">
    <source>
        <dbReference type="ARBA" id="ARBA00022723"/>
    </source>
</evidence>
<evidence type="ECO:0000313" key="8">
    <source>
        <dbReference type="EMBL" id="MCL6268913.1"/>
    </source>
</evidence>
<feature type="binding site" evidence="6">
    <location>
        <position position="144"/>
    </location>
    <ligand>
        <name>[4Fe-4S] cluster</name>
        <dbReference type="ChEBI" id="CHEBI:49883"/>
        <label>3</label>
    </ligand>
</feature>
<evidence type="ECO:0000256" key="3">
    <source>
        <dbReference type="ARBA" id="ARBA00022737"/>
    </source>
</evidence>
<dbReference type="PROSITE" id="PS00198">
    <property type="entry name" value="4FE4S_FER_1"/>
    <property type="match status" value="1"/>
</dbReference>
<dbReference type="InterPro" id="IPR017900">
    <property type="entry name" value="4Fe4S_Fe_S_CS"/>
</dbReference>
<keyword evidence="2 6" id="KW-0479">Metal-binding</keyword>
<accession>A0ABT0PC92</accession>
<protein>
    <recommendedName>
        <fullName evidence="6">Ferredoxin-type protein NapF</fullName>
    </recommendedName>
</protein>
<comment type="subunit">
    <text evidence="6">Interacts with the cytoplasmic NapA precursor.</text>
</comment>
<feature type="binding site" evidence="6">
    <location>
        <position position="70"/>
    </location>
    <ligand>
        <name>[4Fe-4S] cluster</name>
        <dbReference type="ChEBI" id="CHEBI:49883"/>
        <label>2</label>
    </ligand>
</feature>
<dbReference type="EMBL" id="JAMFLX010000003">
    <property type="protein sequence ID" value="MCL6268913.1"/>
    <property type="molecule type" value="Genomic_DNA"/>
</dbReference>
<dbReference type="SUPFAM" id="SSF54862">
    <property type="entry name" value="4Fe-4S ferredoxins"/>
    <property type="match status" value="1"/>
</dbReference>
<dbReference type="HAMAP" id="MF_02201">
    <property type="entry name" value="NapF"/>
    <property type="match status" value="1"/>
</dbReference>
<dbReference type="PANTHER" id="PTHR43724">
    <property type="entry name" value="PYRUVATE SYNTHASE SUBUNIT PORD"/>
    <property type="match status" value="1"/>
</dbReference>
<comment type="caution">
    <text evidence="8">The sequence shown here is derived from an EMBL/GenBank/DDBJ whole genome shotgun (WGS) entry which is preliminary data.</text>
</comment>
<dbReference type="Pfam" id="PF12838">
    <property type="entry name" value="Fer4_7"/>
    <property type="match status" value="1"/>
</dbReference>
<keyword evidence="5 6" id="KW-0411">Iron-sulfur</keyword>
<evidence type="ECO:0000256" key="4">
    <source>
        <dbReference type="ARBA" id="ARBA00023004"/>
    </source>
</evidence>
<feature type="binding site" evidence="6">
    <location>
        <position position="38"/>
    </location>
    <ligand>
        <name>[4Fe-4S] cluster</name>
        <dbReference type="ChEBI" id="CHEBI:49883"/>
        <label>1</label>
    </ligand>
</feature>
<dbReference type="CDD" id="cd10564">
    <property type="entry name" value="NapF_like"/>
    <property type="match status" value="1"/>
</dbReference>
<evidence type="ECO:0000259" key="7">
    <source>
        <dbReference type="PROSITE" id="PS51379"/>
    </source>
</evidence>
<evidence type="ECO:0000313" key="9">
    <source>
        <dbReference type="Proteomes" id="UP001203338"/>
    </source>
</evidence>
<feature type="domain" description="4Fe-4S ferredoxin-type" evidence="7">
    <location>
        <begin position="59"/>
        <end position="90"/>
    </location>
</feature>
<feature type="binding site" evidence="6">
    <location>
        <position position="76"/>
    </location>
    <ligand>
        <name>[4Fe-4S] cluster</name>
        <dbReference type="ChEBI" id="CHEBI:49883"/>
        <label>2</label>
    </ligand>
</feature>
<reference evidence="8 9" key="1">
    <citation type="submission" date="2022-05" db="EMBL/GenBank/DDBJ databases">
        <authorList>
            <person name="Park J.-S."/>
        </authorList>
    </citation>
    <scope>NUCLEOTIDE SEQUENCE [LARGE SCALE GENOMIC DNA]</scope>
    <source>
        <strain evidence="8 9">2012CJ34-2</strain>
    </source>
</reference>
<feature type="binding site" evidence="6">
    <location>
        <position position="80"/>
    </location>
    <ligand>
        <name>[4Fe-4S] cluster</name>
        <dbReference type="ChEBI" id="CHEBI:49883"/>
        <label>2</label>
    </ligand>
</feature>
<evidence type="ECO:0000256" key="6">
    <source>
        <dbReference type="HAMAP-Rule" id="MF_02201"/>
    </source>
</evidence>
<feature type="binding site" evidence="6">
    <location>
        <position position="150"/>
    </location>
    <ligand>
        <name>[4Fe-4S] cluster</name>
        <dbReference type="ChEBI" id="CHEBI:49883"/>
        <label>3</label>
    </ligand>
</feature>
<sequence length="168" mass="18262">MQQAVNQSRRNLFRGRINRVGGIRPPWSLPENKFLDTCVRCNDCIDACETNLLKKGDGGYPIADFSQAECTFCEACVKSCSPKALLKTDSQQKPWNITATINDRCLAKNKVHCRTCGEQCEVEAITFRLAPGGVALPNLDTDLCNGCGACVSSCPVSAVAMKLSTEQP</sequence>